<comment type="subcellular location">
    <subcellularLocation>
        <location evidence="8">Cell outer membrane</location>
    </subcellularLocation>
    <subcellularLocation>
        <location evidence="1">Membrane</location>
    </subcellularLocation>
</comment>
<dbReference type="PRINTS" id="PR00811">
    <property type="entry name" value="BCTERIALGSPD"/>
</dbReference>
<evidence type="ECO:0000259" key="11">
    <source>
        <dbReference type="SMART" id="SM00965"/>
    </source>
</evidence>
<evidence type="ECO:0000313" key="13">
    <source>
        <dbReference type="Proteomes" id="UP000245125"/>
    </source>
</evidence>
<dbReference type="Gene3D" id="2.60.40.3500">
    <property type="match status" value="1"/>
</dbReference>
<keyword evidence="3 10" id="KW-0732">Signal</keyword>
<feature type="compositionally biased region" description="Low complexity" evidence="9">
    <location>
        <begin position="159"/>
        <end position="170"/>
    </location>
</feature>
<dbReference type="PANTHER" id="PTHR30604:SF1">
    <property type="entry name" value="DNA UTILIZATION PROTEIN HOFQ"/>
    <property type="match status" value="1"/>
</dbReference>
<dbReference type="Pfam" id="PF07660">
    <property type="entry name" value="STN"/>
    <property type="match status" value="1"/>
</dbReference>
<evidence type="ECO:0000256" key="6">
    <source>
        <dbReference type="ARBA" id="ARBA00023237"/>
    </source>
</evidence>
<feature type="region of interest" description="Disordered" evidence="9">
    <location>
        <begin position="144"/>
        <end position="179"/>
    </location>
</feature>
<evidence type="ECO:0000256" key="1">
    <source>
        <dbReference type="ARBA" id="ARBA00004370"/>
    </source>
</evidence>
<dbReference type="AlphaFoldDB" id="A0A2U3QGZ3"/>
<feature type="signal peptide" evidence="10">
    <location>
        <begin position="1"/>
        <end position="28"/>
    </location>
</feature>
<keyword evidence="13" id="KW-1185">Reference proteome</keyword>
<organism evidence="12 13">
    <name type="scientific">Candidatus Sulfobium mesophilum</name>
    <dbReference type="NCBI Taxonomy" id="2016548"/>
    <lineage>
        <taxon>Bacteria</taxon>
        <taxon>Pseudomonadati</taxon>
        <taxon>Nitrospirota</taxon>
        <taxon>Nitrospiria</taxon>
        <taxon>Nitrospirales</taxon>
        <taxon>Nitrospiraceae</taxon>
        <taxon>Candidatus Sulfobium</taxon>
    </lineage>
</organism>
<dbReference type="Gene3D" id="3.30.1370.130">
    <property type="match status" value="1"/>
</dbReference>
<dbReference type="Gene3D" id="3.30.1370.120">
    <property type="match status" value="1"/>
</dbReference>
<dbReference type="SMART" id="SM00965">
    <property type="entry name" value="STN"/>
    <property type="match status" value="1"/>
</dbReference>
<feature type="region of interest" description="Disordered" evidence="9">
    <location>
        <begin position="321"/>
        <end position="342"/>
    </location>
</feature>
<dbReference type="Pfam" id="PF00263">
    <property type="entry name" value="Secretin"/>
    <property type="match status" value="1"/>
</dbReference>
<accession>A0A2U3QGZ3</accession>
<evidence type="ECO:0000256" key="7">
    <source>
        <dbReference type="RuleBase" id="RU004003"/>
    </source>
</evidence>
<evidence type="ECO:0000256" key="9">
    <source>
        <dbReference type="SAM" id="MobiDB-lite"/>
    </source>
</evidence>
<name>A0A2U3QGZ3_9BACT</name>
<keyword evidence="4" id="KW-0653">Protein transport</keyword>
<dbReference type="EMBL" id="OUUY01000075">
    <property type="protein sequence ID" value="SPQ00658.1"/>
    <property type="molecule type" value="Genomic_DNA"/>
</dbReference>
<dbReference type="InterPro" id="IPR011662">
    <property type="entry name" value="Secretin/TonB_short_N"/>
</dbReference>
<gene>
    <name evidence="12" type="ORF">NBG4_30052</name>
</gene>
<dbReference type="Pfam" id="PF03958">
    <property type="entry name" value="Secretin_N"/>
    <property type="match status" value="1"/>
</dbReference>
<dbReference type="GO" id="GO:0009306">
    <property type="term" value="P:protein secretion"/>
    <property type="evidence" value="ECO:0007669"/>
    <property type="project" value="InterPro"/>
</dbReference>
<dbReference type="PRINTS" id="PR01032">
    <property type="entry name" value="PHAGEIV"/>
</dbReference>
<dbReference type="InterPro" id="IPR004846">
    <property type="entry name" value="T2SS/T3SS_dom"/>
</dbReference>
<dbReference type="InterPro" id="IPR021731">
    <property type="entry name" value="AMIN_dom"/>
</dbReference>
<evidence type="ECO:0000256" key="5">
    <source>
        <dbReference type="ARBA" id="ARBA00023136"/>
    </source>
</evidence>
<dbReference type="GO" id="GO:0009279">
    <property type="term" value="C:cell outer membrane"/>
    <property type="evidence" value="ECO:0007669"/>
    <property type="project" value="UniProtKB-SubCell"/>
</dbReference>
<dbReference type="InterPro" id="IPR005644">
    <property type="entry name" value="NolW-like"/>
</dbReference>
<dbReference type="NCBIfam" id="TIGR02515">
    <property type="entry name" value="IV_pilus_PilQ"/>
    <property type="match status" value="1"/>
</dbReference>
<dbReference type="Pfam" id="PF11741">
    <property type="entry name" value="AMIN"/>
    <property type="match status" value="1"/>
</dbReference>
<proteinExistence type="inferred from homology"/>
<feature type="compositionally biased region" description="Basic and acidic residues" evidence="9">
    <location>
        <begin position="144"/>
        <end position="155"/>
    </location>
</feature>
<evidence type="ECO:0000256" key="4">
    <source>
        <dbReference type="ARBA" id="ARBA00022927"/>
    </source>
</evidence>
<feature type="chain" id="PRO_5015620634" evidence="10">
    <location>
        <begin position="29"/>
        <end position="741"/>
    </location>
</feature>
<keyword evidence="2 8" id="KW-0813">Transport</keyword>
<evidence type="ECO:0000256" key="10">
    <source>
        <dbReference type="SAM" id="SignalP"/>
    </source>
</evidence>
<dbReference type="PANTHER" id="PTHR30604">
    <property type="entry name" value="PROTEIN TRANSPORT PROTEIN HOFQ"/>
    <property type="match status" value="1"/>
</dbReference>
<evidence type="ECO:0000256" key="8">
    <source>
        <dbReference type="RuleBase" id="RU004004"/>
    </source>
</evidence>
<dbReference type="PROSITE" id="PS51257">
    <property type="entry name" value="PROKAR_LIPOPROTEIN"/>
    <property type="match status" value="1"/>
</dbReference>
<keyword evidence="5" id="KW-0472">Membrane</keyword>
<dbReference type="InterPro" id="IPR001775">
    <property type="entry name" value="GspD/PilQ"/>
</dbReference>
<evidence type="ECO:0000256" key="2">
    <source>
        <dbReference type="ARBA" id="ARBA00022448"/>
    </source>
</evidence>
<dbReference type="InterPro" id="IPR013355">
    <property type="entry name" value="Pilus_4_PilQ"/>
</dbReference>
<protein>
    <submittedName>
        <fullName evidence="12">Putative Type IV pilus biogenesis and competence protein PilQ</fullName>
    </submittedName>
</protein>
<reference evidence="13" key="1">
    <citation type="submission" date="2018-03" db="EMBL/GenBank/DDBJ databases">
        <authorList>
            <person name="Zecchin S."/>
        </authorList>
    </citation>
    <scope>NUCLEOTIDE SEQUENCE [LARGE SCALE GENOMIC DNA]</scope>
</reference>
<comment type="similarity">
    <text evidence="7">Belongs to the bacterial secretin family.</text>
</comment>
<sequence length="741" mass="79846">MKKYPISKFFLSLLLLTLFLGCATQARTAEIAQADDLPVLADIRQQENGISIVGSRNFTYTLYTGNDPYKVTIEIPEMRLGNFKNKIVWDRAGISEIYPQQIDGSRPSVRLDILLQSPSAVVPLYKDNTLTLLTKPEEPLALKQDKTEETVEAKEAPGVSVSASTSNTVAEGKSAGTGAAMETETPEIKHADTAAAAAGNATSIDRIELKKSAGELKVLIAGDGAMKPDVFPVHGKIVIDIPGVSMHATLPSSVMPPLKGIRAGKHKGKVRLVLDLKEKTTFDVTAAGNTIEISLKAGESQIAQVAPKARKKSKAVHKDTIANEQLPKEAQPPAVQESRPEELKGKRISLDFQDADVGPIFRLLADVNNYNLVLDPGVKGKITIKLMNVPWDQALDIVARQSNLAYRVERNILYVAPTSVFEKLAQDQFKMEKAQQENEPLVQEVVRINYASAAEIQSAINSAKLFSSRGSFTIDSRMNTLIIKDTQTSIDKIKELVKIMDVSKPQVLIEAKLVEVGTTYAENLGIRWGGSFSSQAFPNNVGGNFSVNTPTVAAGPATTNPGGTMNLTFGHANTLSVNLSLSALESIGQTKTLSNPKILTMDNEAANIQQGTTFYIPTVSQAGTQTQSQTATLSLDVTPKITPDGFIQLKVNASDNSLQPGTAGANAVVNTKSLKTQALVKNGETLVIGGIYRLDDSESSDGVPALSKIPGLGWLFKTRNRTHDIKELLIFITPTIVSQPL</sequence>
<keyword evidence="6" id="KW-0998">Cell outer membrane</keyword>
<dbReference type="InterPro" id="IPR038591">
    <property type="entry name" value="NolW-like_sf"/>
</dbReference>
<evidence type="ECO:0000256" key="3">
    <source>
        <dbReference type="ARBA" id="ARBA00022729"/>
    </source>
</evidence>
<feature type="domain" description="Secretin/TonB short N-terminal" evidence="11">
    <location>
        <begin position="370"/>
        <end position="418"/>
    </location>
</feature>
<evidence type="ECO:0000313" key="12">
    <source>
        <dbReference type="EMBL" id="SPQ00658.1"/>
    </source>
</evidence>
<dbReference type="OrthoDB" id="9775455at2"/>
<dbReference type="Proteomes" id="UP000245125">
    <property type="component" value="Unassembled WGS sequence"/>
</dbReference>
<dbReference type="InterPro" id="IPR051808">
    <property type="entry name" value="Type_IV_pilus_biogenesis"/>
</dbReference>